<dbReference type="PANTHER" id="PTHR21559">
    <property type="entry name" value="DYSTROGLYCAN-RELATED"/>
    <property type="match status" value="1"/>
</dbReference>
<dbReference type="GO" id="GO:0005654">
    <property type="term" value="C:nucleoplasm"/>
    <property type="evidence" value="ECO:0007669"/>
    <property type="project" value="UniProtKB-SubCell"/>
</dbReference>
<dbReference type="GO" id="GO:0002009">
    <property type="term" value="P:morphogenesis of an epithelium"/>
    <property type="evidence" value="ECO:0007669"/>
    <property type="project" value="TreeGrafter"/>
</dbReference>
<evidence type="ECO:0000256" key="16">
    <source>
        <dbReference type="ARBA" id="ARBA00023212"/>
    </source>
</evidence>
<dbReference type="InterPro" id="IPR013783">
    <property type="entry name" value="Ig-like_fold"/>
</dbReference>
<evidence type="ECO:0000256" key="25">
    <source>
        <dbReference type="SAM" id="MobiDB-lite"/>
    </source>
</evidence>
<evidence type="ECO:0000256" key="21">
    <source>
        <dbReference type="ARBA" id="ARBA00026224"/>
    </source>
</evidence>
<dbReference type="SUPFAM" id="SSF49313">
    <property type="entry name" value="Cadherin-like"/>
    <property type="match status" value="3"/>
</dbReference>
<dbReference type="GO" id="GO:0021675">
    <property type="term" value="P:nerve development"/>
    <property type="evidence" value="ECO:0007669"/>
    <property type="project" value="TreeGrafter"/>
</dbReference>
<comment type="function">
    <text evidence="20">Transmembrane protein that plays important roles in connecting the extracellular matrix to the cytoskeleton. Acts as a cell adhesion receptor in both muscle and non-muscle tissues. Receptor for both DMD and UTRN and, through these interactions, scaffolds axin to the cytoskeleton. Also functions in cell adhesion-mediated signaling and implicated in cell polarity.</text>
</comment>
<dbReference type="CDD" id="cd11303">
    <property type="entry name" value="Dystroglycan_repeat"/>
    <property type="match status" value="1"/>
</dbReference>
<dbReference type="GO" id="GO:0005509">
    <property type="term" value="F:calcium ion binding"/>
    <property type="evidence" value="ECO:0007669"/>
    <property type="project" value="InterPro"/>
</dbReference>
<dbReference type="GO" id="GO:0005856">
    <property type="term" value="C:cytoskeleton"/>
    <property type="evidence" value="ECO:0007669"/>
    <property type="project" value="UniProtKB-SubCell"/>
</dbReference>
<dbReference type="InterPro" id="IPR027468">
    <property type="entry name" value="Alpha-dystroglycan_domain_2"/>
</dbReference>
<feature type="transmembrane region" description="Helical" evidence="26">
    <location>
        <begin position="910"/>
        <end position="936"/>
    </location>
</feature>
<evidence type="ECO:0000256" key="17">
    <source>
        <dbReference type="ARBA" id="ARBA00023242"/>
    </source>
</evidence>
<evidence type="ECO:0000256" key="12">
    <source>
        <dbReference type="ARBA" id="ARBA00022989"/>
    </source>
</evidence>
<evidence type="ECO:0000313" key="29">
    <source>
        <dbReference type="EMBL" id="KAK8389932.1"/>
    </source>
</evidence>
<keyword evidence="14" id="KW-1015">Disulfide bond</keyword>
<evidence type="ECO:0000256" key="20">
    <source>
        <dbReference type="ARBA" id="ARBA00024991"/>
    </source>
</evidence>
<dbReference type="AlphaFoldDB" id="A0AAW0TTL6"/>
<evidence type="ECO:0000256" key="22">
    <source>
        <dbReference type="ARBA" id="ARBA00030092"/>
    </source>
</evidence>
<comment type="caution">
    <text evidence="29">The sequence shown here is derived from an EMBL/GenBank/DDBJ whole genome shotgun (WGS) entry which is preliminary data.</text>
</comment>
<keyword evidence="8" id="KW-0964">Secreted</keyword>
<evidence type="ECO:0000256" key="10">
    <source>
        <dbReference type="ARBA" id="ARBA00022692"/>
    </source>
</evidence>
<evidence type="ECO:0000256" key="27">
    <source>
        <dbReference type="SAM" id="SignalP"/>
    </source>
</evidence>
<evidence type="ECO:0000313" key="30">
    <source>
        <dbReference type="Proteomes" id="UP001487740"/>
    </source>
</evidence>
<evidence type="ECO:0000256" key="8">
    <source>
        <dbReference type="ARBA" id="ARBA00022525"/>
    </source>
</evidence>
<feature type="signal peptide" evidence="27">
    <location>
        <begin position="1"/>
        <end position="20"/>
    </location>
</feature>
<evidence type="ECO:0000256" key="7">
    <source>
        <dbReference type="ARBA" id="ARBA00022490"/>
    </source>
</evidence>
<dbReference type="InterPro" id="IPR006644">
    <property type="entry name" value="Cadg"/>
</dbReference>
<feature type="domain" description="Peptidase S72" evidence="28">
    <location>
        <begin position="770"/>
        <end position="880"/>
    </location>
</feature>
<keyword evidence="6" id="KW-1003">Cell membrane</keyword>
<dbReference type="GO" id="GO:0005576">
    <property type="term" value="C:extracellular region"/>
    <property type="evidence" value="ECO:0007669"/>
    <property type="project" value="UniProtKB-SubCell"/>
</dbReference>
<dbReference type="PROSITE" id="PS51699">
    <property type="entry name" value="SEA_DG"/>
    <property type="match status" value="2"/>
</dbReference>
<evidence type="ECO:0000256" key="2">
    <source>
        <dbReference type="ARBA" id="ARBA00004239"/>
    </source>
</evidence>
<dbReference type="GO" id="GO:0007411">
    <property type="term" value="P:axon guidance"/>
    <property type="evidence" value="ECO:0007669"/>
    <property type="project" value="TreeGrafter"/>
</dbReference>
<evidence type="ECO:0000256" key="9">
    <source>
        <dbReference type="ARBA" id="ARBA00022553"/>
    </source>
</evidence>
<name>A0AAW0TTL6_SCYPA</name>
<reference evidence="29 30" key="1">
    <citation type="submission" date="2023-03" db="EMBL/GenBank/DDBJ databases">
        <title>High-quality genome of Scylla paramamosain provides insights in environmental adaptation.</title>
        <authorList>
            <person name="Zhang L."/>
        </authorList>
    </citation>
    <scope>NUCLEOTIDE SEQUENCE [LARGE SCALE GENOMIC DNA]</scope>
    <source>
        <strain evidence="29">LZ_2023a</strain>
        <tissue evidence="29">Muscle</tissue>
    </source>
</reference>
<evidence type="ECO:0000256" key="6">
    <source>
        <dbReference type="ARBA" id="ARBA00022475"/>
    </source>
</evidence>
<feature type="region of interest" description="Disordered" evidence="25">
    <location>
        <begin position="964"/>
        <end position="1055"/>
    </location>
</feature>
<dbReference type="SUPFAM" id="SSF111006">
    <property type="entry name" value="Dystroglycan, domain 2"/>
    <property type="match status" value="1"/>
</dbReference>
<dbReference type="PANTHER" id="PTHR21559:SF21">
    <property type="entry name" value="DYSTROGLYCAN 1"/>
    <property type="match status" value="1"/>
</dbReference>
<dbReference type="InterPro" id="IPR008465">
    <property type="entry name" value="DAG1_C"/>
</dbReference>
<keyword evidence="15" id="KW-0325">Glycoprotein</keyword>
<dbReference type="EMBL" id="JARAKH010000026">
    <property type="protein sequence ID" value="KAK8389932.1"/>
    <property type="molecule type" value="Genomic_DNA"/>
</dbReference>
<keyword evidence="7" id="KW-0963">Cytoplasm</keyword>
<gene>
    <name evidence="29" type="ORF">O3P69_012857</name>
</gene>
<evidence type="ECO:0000259" key="28">
    <source>
        <dbReference type="PROSITE" id="PS51699"/>
    </source>
</evidence>
<proteinExistence type="predicted"/>
<evidence type="ECO:0000256" key="23">
    <source>
        <dbReference type="ARBA" id="ARBA00031034"/>
    </source>
</evidence>
<feature type="chain" id="PRO_5043710234" description="Dystroglycan 1" evidence="27">
    <location>
        <begin position="21"/>
        <end position="1055"/>
    </location>
</feature>
<sequence>MHPSLLILLLPLLLPPPARPQHLENDLQSLLHDLGGGGAGGGAGGGGDDDFEVELIYRPEGEEEPLAASSSSSSSTPVGVRRLWGVEDTQAFIGRLFSHAVPQDAFQGDVEAYQVKGLPAWLAWDAARSVVEGVARPSDRGHHYVTIHARGTDGSRAKDVFAIEVVDLPGSFLGHEGACSGRSDVTVLSVLLDAHLSSLSALRRLSLLRAANKFLGLNCPAPLPRCVVCPGHGDESRGLPWCQLPHDADPLAIDAALQAGPGSAKLGVGRHGIARTLSQLQWVVGCNGDIRASAQAAVDRTEVMAKNGNLQELLGVPVLGWHVTQVNPKVKPSPEKPTRILEASPTVAYESAYPTGLPYPNLEGSIVSQPSATITTTTPLTATTTASQPGPVTTQPIAPSSVHTHTETETGMMNSPPRVKNRIPKLGWTAGHVYRLPIPSNTFEDFEDGDTRNLDLHFKDSNGKEIGYNSWIQFNTTSKEIYALPLEKHIGHYTYLLEAMDRDGKIGVETVKIHVQQPKEGRNYNHRFSAVFKTEKTYEYKFVISLNWQVKVVEKIAQLYGDPDTNNINVRAISTSPTKLTWTNTSLTDSRSTFCPTDDLEAVAEVVVGNEDHGMTREVKEAFRPEFQLMRVHIHYMGHCEVLRSKPGGPRTPMAPPEEPEDGEPIMRNPIDLLNATAGTLLRFQVPEDTCYDLEDGDSHKLKMRLLTANLAPISPDSWLQFDSANHEFFGVPLTSNVGKTEYNLECVDKGGKKVIDALFVNVLQRPARGLTAAHFSITLQHSFREFMRNGHLKARLVERIATVFGDPDPRHVAIDAMKQGSVVVTWHNSSLPGDPCPEEEMMRLRKVMMDDDGNLLPSFVEAFAPEYRVVEGRLVPAGVCLGGDTPTHVEEEEHQPPVEDSIQGDDNDYLINFIIPAVIIAAMLLLAAVIACCLYRRRRYGKMTMADDRTFVSKGIPIIFAEELDDRPDPAKSPVIMKEEKPPLPPPEYQRGTSPAASATPPPADRRRPQSGEGGDDAPSYQPPPPFTATNGASRHPRPNMPPTYRKPPTYVPP</sequence>
<dbReference type="Gene3D" id="3.30.70.1040">
    <property type="entry name" value="Dystroglycan, domain 2"/>
    <property type="match status" value="1"/>
</dbReference>
<protein>
    <recommendedName>
        <fullName evidence="21">Dystroglycan 1</fullName>
    </recommendedName>
    <alternativeName>
        <fullName evidence="23">Dystroglycan</fullName>
    </alternativeName>
    <alternativeName>
        <fullName evidence="22">Dystrophin-associated glycoprotein 1</fullName>
    </alternativeName>
</protein>
<keyword evidence="11 27" id="KW-0732">Signal</keyword>
<keyword evidence="12 26" id="KW-1133">Transmembrane helix</keyword>
<dbReference type="InterPro" id="IPR030398">
    <property type="entry name" value="SEA_DG_dom"/>
</dbReference>
<organism evidence="29 30">
    <name type="scientific">Scylla paramamosain</name>
    <name type="common">Mud crab</name>
    <dbReference type="NCBI Taxonomy" id="85552"/>
    <lineage>
        <taxon>Eukaryota</taxon>
        <taxon>Metazoa</taxon>
        <taxon>Ecdysozoa</taxon>
        <taxon>Arthropoda</taxon>
        <taxon>Crustacea</taxon>
        <taxon>Multicrustacea</taxon>
        <taxon>Malacostraca</taxon>
        <taxon>Eumalacostraca</taxon>
        <taxon>Eucarida</taxon>
        <taxon>Decapoda</taxon>
        <taxon>Pleocyemata</taxon>
        <taxon>Brachyura</taxon>
        <taxon>Eubrachyura</taxon>
        <taxon>Portunoidea</taxon>
        <taxon>Portunidae</taxon>
        <taxon>Portuninae</taxon>
        <taxon>Scylla</taxon>
    </lineage>
</organism>
<dbReference type="GO" id="GO:0045211">
    <property type="term" value="C:postsynaptic membrane"/>
    <property type="evidence" value="ECO:0007669"/>
    <property type="project" value="UniProtKB-SubCell"/>
</dbReference>
<evidence type="ECO:0000256" key="18">
    <source>
        <dbReference type="ARBA" id="ARBA00023257"/>
    </source>
</evidence>
<dbReference type="Gene3D" id="2.60.40.10">
    <property type="entry name" value="Immunoglobulins"/>
    <property type="match status" value="3"/>
</dbReference>
<keyword evidence="18" id="KW-0628">Postsynaptic cell membrane</keyword>
<keyword evidence="10 26" id="KW-0812">Transmembrane</keyword>
<feature type="compositionally biased region" description="Pro residues" evidence="25">
    <location>
        <begin position="1040"/>
        <end position="1055"/>
    </location>
</feature>
<keyword evidence="17" id="KW-0539">Nucleus</keyword>
<feature type="domain" description="Peptidase S72" evidence="28">
    <location>
        <begin position="523"/>
        <end position="639"/>
    </location>
</feature>
<evidence type="ECO:0000256" key="1">
    <source>
        <dbReference type="ARBA" id="ARBA00004135"/>
    </source>
</evidence>
<keyword evidence="26" id="KW-0472">Membrane</keyword>
<evidence type="ECO:0000256" key="11">
    <source>
        <dbReference type="ARBA" id="ARBA00022729"/>
    </source>
</evidence>
<dbReference type="GO" id="GO:0042383">
    <property type="term" value="C:sarcolemma"/>
    <property type="evidence" value="ECO:0007669"/>
    <property type="project" value="UniProtKB-SubCell"/>
</dbReference>
<dbReference type="InterPro" id="IPR015919">
    <property type="entry name" value="Cadherin-like_sf"/>
</dbReference>
<keyword evidence="9" id="KW-0597">Phosphoprotein</keyword>
<keyword evidence="13" id="KW-0770">Synapse</keyword>
<dbReference type="GO" id="GO:0016011">
    <property type="term" value="C:dystroglycan complex"/>
    <property type="evidence" value="ECO:0007669"/>
    <property type="project" value="TreeGrafter"/>
</dbReference>
<accession>A0AAW0TTL6</accession>
<comment type="subcellular location">
    <subcellularLocation>
        <location evidence="1">Cell membrane</location>
        <location evidence="1">Sarcolemma</location>
    </subcellularLocation>
    <subcellularLocation>
        <location evidence="4">Cell membrane</location>
        <topology evidence="4">Single-pass type I membrane protein</topology>
    </subcellularLocation>
    <subcellularLocation>
        <location evidence="3">Cytoplasm</location>
        <location evidence="3">Cytoskeleton</location>
    </subcellularLocation>
    <subcellularLocation>
        <location evidence="5">Nucleus</location>
        <location evidence="5">Nucleoplasm</location>
    </subcellularLocation>
    <subcellularLocation>
        <location evidence="24">Postsynaptic cell membrane</location>
    </subcellularLocation>
    <subcellularLocation>
        <location evidence="2">Secreted</location>
        <location evidence="2">Extracellular space</location>
    </subcellularLocation>
</comment>
<evidence type="ECO:0000256" key="5">
    <source>
        <dbReference type="ARBA" id="ARBA00004642"/>
    </source>
</evidence>
<evidence type="ECO:0000256" key="15">
    <source>
        <dbReference type="ARBA" id="ARBA00023180"/>
    </source>
</evidence>
<evidence type="ECO:0000256" key="14">
    <source>
        <dbReference type="ARBA" id="ARBA00023157"/>
    </source>
</evidence>
<keyword evidence="16" id="KW-0206">Cytoskeleton</keyword>
<evidence type="ECO:0000256" key="19">
    <source>
        <dbReference type="ARBA" id="ARBA00023567"/>
    </source>
</evidence>
<keyword evidence="30" id="KW-1185">Reference proteome</keyword>
<dbReference type="Pfam" id="PF05454">
    <property type="entry name" value="DAG1"/>
    <property type="match status" value="2"/>
</dbReference>
<evidence type="ECO:0000256" key="3">
    <source>
        <dbReference type="ARBA" id="ARBA00004245"/>
    </source>
</evidence>
<evidence type="ECO:0000256" key="24">
    <source>
        <dbReference type="ARBA" id="ARBA00034100"/>
    </source>
</evidence>
<evidence type="ECO:0000256" key="4">
    <source>
        <dbReference type="ARBA" id="ARBA00004251"/>
    </source>
</evidence>
<dbReference type="SMART" id="SM00736">
    <property type="entry name" value="CADG"/>
    <property type="match status" value="3"/>
</dbReference>
<evidence type="ECO:0000256" key="13">
    <source>
        <dbReference type="ARBA" id="ARBA00023018"/>
    </source>
</evidence>
<comment type="function">
    <text evidence="19">The dystroglycan complex is involved in a number of processes including laminin and basement membrane assembly, sarcolemmal stability, cell survival, peripheral nerve myelination, nodal structure, cell migration, and epithelial polarization.</text>
</comment>
<dbReference type="Proteomes" id="UP001487740">
    <property type="component" value="Unassembled WGS sequence"/>
</dbReference>
<dbReference type="GO" id="GO:0043236">
    <property type="term" value="F:laminin binding"/>
    <property type="evidence" value="ECO:0007669"/>
    <property type="project" value="TreeGrafter"/>
</dbReference>
<evidence type="ECO:0000256" key="26">
    <source>
        <dbReference type="SAM" id="Phobius"/>
    </source>
</evidence>